<evidence type="ECO:0000313" key="2">
    <source>
        <dbReference type="Proteomes" id="UP000053875"/>
    </source>
</evidence>
<feature type="non-terminal residue" evidence="1">
    <location>
        <position position="142"/>
    </location>
</feature>
<dbReference type="PANTHER" id="PTHR31649:SF1">
    <property type="entry name" value="FARNESOIC ACID O-METHYL TRANSFERASE DOMAIN-CONTAINING PROTEIN"/>
    <property type="match status" value="1"/>
</dbReference>
<name>A0A093GVU3_DRYPU</name>
<organism evidence="1 2">
    <name type="scientific">Dryobates pubescens</name>
    <name type="common">Downy woodpecker</name>
    <name type="synonym">Picoides pubescens</name>
    <dbReference type="NCBI Taxonomy" id="118200"/>
    <lineage>
        <taxon>Eukaryota</taxon>
        <taxon>Metazoa</taxon>
        <taxon>Chordata</taxon>
        <taxon>Craniata</taxon>
        <taxon>Vertebrata</taxon>
        <taxon>Euteleostomi</taxon>
        <taxon>Archelosauria</taxon>
        <taxon>Archosauria</taxon>
        <taxon>Dinosauria</taxon>
        <taxon>Saurischia</taxon>
        <taxon>Theropoda</taxon>
        <taxon>Coelurosauria</taxon>
        <taxon>Aves</taxon>
        <taxon>Neognathae</taxon>
        <taxon>Neoaves</taxon>
        <taxon>Telluraves</taxon>
        <taxon>Coraciimorphae</taxon>
        <taxon>Piciformes</taxon>
        <taxon>Picidae</taxon>
        <taxon>Dryobates</taxon>
    </lineage>
</organism>
<dbReference type="EMBL" id="KL217171">
    <property type="protein sequence ID" value="KFV74388.1"/>
    <property type="molecule type" value="Genomic_DNA"/>
</dbReference>
<dbReference type="PANTHER" id="PTHR31649">
    <property type="entry name" value="AGAP009604-PA"/>
    <property type="match status" value="1"/>
</dbReference>
<reference evidence="1 2" key="1">
    <citation type="submission" date="2014-04" db="EMBL/GenBank/DDBJ databases">
        <title>Genome evolution of avian class.</title>
        <authorList>
            <person name="Zhang G."/>
            <person name="Li C."/>
        </authorList>
    </citation>
    <scope>NUCLEOTIDE SEQUENCE [LARGE SCALE GENOMIC DNA]</scope>
    <source>
        <strain evidence="1">BGI_N307</strain>
    </source>
</reference>
<dbReference type="AlphaFoldDB" id="A0A093GVU3"/>
<protein>
    <submittedName>
        <fullName evidence="1">Natterin-3</fullName>
    </submittedName>
</protein>
<dbReference type="SMART" id="SM00696">
    <property type="entry name" value="DM9"/>
    <property type="match status" value="1"/>
</dbReference>
<accession>A0A093GVU3</accession>
<dbReference type="Pfam" id="PF11901">
    <property type="entry name" value="DM9"/>
    <property type="match status" value="1"/>
</dbReference>
<dbReference type="InterPro" id="IPR006616">
    <property type="entry name" value="DM9_repeat"/>
</dbReference>
<proteinExistence type="predicted"/>
<evidence type="ECO:0000313" key="1">
    <source>
        <dbReference type="EMBL" id="KFV74388.1"/>
    </source>
</evidence>
<keyword evidence="2" id="KW-1185">Reference proteome</keyword>
<gene>
    <name evidence="1" type="ORF">N307_00692</name>
</gene>
<dbReference type="Proteomes" id="UP000053875">
    <property type="component" value="Unassembled WGS sequence"/>
</dbReference>
<feature type="non-terminal residue" evidence="1">
    <location>
        <position position="1"/>
    </location>
</feature>
<sequence length="142" mass="15830">EFVCSTRVLHCNTGAYVPQRGPLCFYPYWGGERSTRDFQILVNVGGFEALEWVEDSFGGVPEGAVEGCPSVDIFVGRSKYGLGKVSREHRALFVVDPQEGEELWFAWYQVLVVKKGPAEITLGEVLYDLGRAVEEPPEEVTL</sequence>